<dbReference type="Pfam" id="PF13800">
    <property type="entry name" value="Sigma_reg_N"/>
    <property type="match status" value="1"/>
</dbReference>
<keyword evidence="1" id="KW-0812">Transmembrane</keyword>
<evidence type="ECO:0008006" key="6">
    <source>
        <dbReference type="Google" id="ProtNLM"/>
    </source>
</evidence>
<organism evidence="4 5">
    <name type="scientific">Cytobacillus purgationiresistens</name>
    <dbReference type="NCBI Taxonomy" id="863449"/>
    <lineage>
        <taxon>Bacteria</taxon>
        <taxon>Bacillati</taxon>
        <taxon>Bacillota</taxon>
        <taxon>Bacilli</taxon>
        <taxon>Bacillales</taxon>
        <taxon>Bacillaceae</taxon>
        <taxon>Cytobacillus</taxon>
    </lineage>
</organism>
<dbReference type="Proteomes" id="UP001238088">
    <property type="component" value="Unassembled WGS sequence"/>
</dbReference>
<keyword evidence="5" id="KW-1185">Reference proteome</keyword>
<evidence type="ECO:0000313" key="4">
    <source>
        <dbReference type="EMBL" id="MDQ0271669.1"/>
    </source>
</evidence>
<gene>
    <name evidence="4" type="ORF">J2S17_003557</name>
</gene>
<dbReference type="InterPro" id="IPR029101">
    <property type="entry name" value="Sigma_reg_N"/>
</dbReference>
<dbReference type="Pfam" id="PF13791">
    <property type="entry name" value="Sigma_reg_C"/>
    <property type="match status" value="1"/>
</dbReference>
<dbReference type="RefSeq" id="WP_307476993.1">
    <property type="nucleotide sequence ID" value="NZ_JAUSUB010000016.1"/>
</dbReference>
<evidence type="ECO:0000256" key="1">
    <source>
        <dbReference type="SAM" id="Phobius"/>
    </source>
</evidence>
<feature type="domain" description="Sigma factor regulator N-terminal" evidence="3">
    <location>
        <begin position="58"/>
        <end position="151"/>
    </location>
</feature>
<evidence type="ECO:0000313" key="5">
    <source>
        <dbReference type="Proteomes" id="UP001238088"/>
    </source>
</evidence>
<dbReference type="EMBL" id="JAUSUB010000016">
    <property type="protein sequence ID" value="MDQ0271669.1"/>
    <property type="molecule type" value="Genomic_DNA"/>
</dbReference>
<comment type="caution">
    <text evidence="4">The sequence shown here is derived from an EMBL/GenBank/DDBJ whole genome shotgun (WGS) entry which is preliminary data.</text>
</comment>
<proteinExistence type="predicted"/>
<reference evidence="4 5" key="1">
    <citation type="submission" date="2023-07" db="EMBL/GenBank/DDBJ databases">
        <title>Genomic Encyclopedia of Type Strains, Phase IV (KMG-IV): sequencing the most valuable type-strain genomes for metagenomic binning, comparative biology and taxonomic classification.</title>
        <authorList>
            <person name="Goeker M."/>
        </authorList>
    </citation>
    <scope>NUCLEOTIDE SEQUENCE [LARGE SCALE GENOMIC DNA]</scope>
    <source>
        <strain evidence="4 5">DSM 23494</strain>
    </source>
</reference>
<evidence type="ECO:0000259" key="3">
    <source>
        <dbReference type="Pfam" id="PF13800"/>
    </source>
</evidence>
<feature type="transmembrane region" description="Helical" evidence="1">
    <location>
        <begin position="72"/>
        <end position="97"/>
    </location>
</feature>
<keyword evidence="1" id="KW-0472">Membrane</keyword>
<keyword evidence="1" id="KW-1133">Transmembrane helix</keyword>
<sequence length="383" mass="44242">MSDDFKRKLEAYEKGKLSDTELEEFEKDLEKLEAYQEFMEENHPTETTSLAMNEKRAKKILKRSKWRARLQTAFMAIAIFIGFTIVTSILSAVYYSWGTQDRMEVYRSVIDYTMTVTDPYGDMGGTSTNSTPYFGLKTQRDLKKRVGDEVIKVGELKTNFLFSMMSYPEREYFGSLTEQAPVFSYPGSEERGMSGWDRLKNLPEGTVVSAYVSFAELLDTDQVFQNFNGKEMKLLWLAVDTGSEGNDDHGSIFEPFGFPNYPIWHDDDMILDSREEEKGLFGSRVISEGHSSPEYNEGDTEVLHKQFLKTLNFLEDNEKKVNKFLFGKTDLSKQIKYLEKNGFQHYGVVITGPTKEILKLQDEEWISALEVDEVRLWNWDGLK</sequence>
<dbReference type="InterPro" id="IPR025672">
    <property type="entry name" value="Sigma_reg_C_dom"/>
</dbReference>
<evidence type="ECO:0000259" key="2">
    <source>
        <dbReference type="Pfam" id="PF13791"/>
    </source>
</evidence>
<accession>A0ABU0ALA2</accession>
<name>A0ABU0ALA2_9BACI</name>
<feature type="domain" description="Sigma factor regulator C-terminal" evidence="2">
    <location>
        <begin position="199"/>
        <end position="373"/>
    </location>
</feature>
<protein>
    <recommendedName>
        <fullName evidence="6">Sigma factor regulator</fullName>
    </recommendedName>
</protein>